<dbReference type="Proteomes" id="UP000273022">
    <property type="component" value="Unassembled WGS sequence"/>
</dbReference>
<name>A0A3A6TE73_9GAMM</name>
<sequence length="76" mass="8819">MSTILQVKDNAKFVNLYIAFELSSKTWKLGFSNGEKKRVKTIDSRDWKALHHEIALAKEKLFCVENVSLRQHSVQN</sequence>
<gene>
    <name evidence="1" type="ORF">D5R81_17510</name>
</gene>
<keyword evidence="2" id="KW-1185">Reference proteome</keyword>
<reference evidence="1 2" key="1">
    <citation type="submission" date="2018-09" db="EMBL/GenBank/DDBJ databases">
        <title>Phylogeny of the Shewanellaceae, and recommendation for two new genera, Pseudoshewanella and Parashewanella.</title>
        <authorList>
            <person name="Wang G."/>
        </authorList>
    </citation>
    <scope>NUCLEOTIDE SEQUENCE [LARGE SCALE GENOMIC DNA]</scope>
    <source>
        <strain evidence="1 2">KCTC 22492</strain>
    </source>
</reference>
<evidence type="ECO:0000313" key="2">
    <source>
        <dbReference type="Proteomes" id="UP000273022"/>
    </source>
</evidence>
<organism evidence="1 2">
    <name type="scientific">Parashewanella spongiae</name>
    <dbReference type="NCBI Taxonomy" id="342950"/>
    <lineage>
        <taxon>Bacteria</taxon>
        <taxon>Pseudomonadati</taxon>
        <taxon>Pseudomonadota</taxon>
        <taxon>Gammaproteobacteria</taxon>
        <taxon>Alteromonadales</taxon>
        <taxon>Shewanellaceae</taxon>
        <taxon>Parashewanella</taxon>
    </lineage>
</organism>
<evidence type="ECO:0000313" key="1">
    <source>
        <dbReference type="EMBL" id="RJY06661.1"/>
    </source>
</evidence>
<comment type="caution">
    <text evidence="1">The sequence shown here is derived from an EMBL/GenBank/DDBJ whole genome shotgun (WGS) entry which is preliminary data.</text>
</comment>
<protein>
    <submittedName>
        <fullName evidence="1">Uncharacterized protein</fullName>
    </submittedName>
</protein>
<dbReference type="EMBL" id="QYYH01000157">
    <property type="protein sequence ID" value="RJY06661.1"/>
    <property type="molecule type" value="Genomic_DNA"/>
</dbReference>
<dbReference type="OrthoDB" id="5289737at2"/>
<accession>A0A3A6TE73</accession>
<proteinExistence type="predicted"/>
<dbReference type="RefSeq" id="WP_121854907.1">
    <property type="nucleotide sequence ID" value="NZ_CP037952.1"/>
</dbReference>
<dbReference type="AlphaFoldDB" id="A0A3A6TE73"/>